<feature type="domain" description="Nucleoside phosphorylase" evidence="1">
    <location>
        <begin position="47"/>
        <end position="167"/>
    </location>
</feature>
<dbReference type="InterPro" id="IPR035994">
    <property type="entry name" value="Nucleoside_phosphorylase_sf"/>
</dbReference>
<dbReference type="GO" id="GO:0008782">
    <property type="term" value="F:adenosylhomocysteine nucleosidase activity"/>
    <property type="evidence" value="ECO:0007669"/>
    <property type="project" value="TreeGrafter"/>
</dbReference>
<organism evidence="2 3">
    <name type="scientific">Acetobacter peroxydans</name>
    <dbReference type="NCBI Taxonomy" id="104098"/>
    <lineage>
        <taxon>Bacteria</taxon>
        <taxon>Pseudomonadati</taxon>
        <taxon>Pseudomonadota</taxon>
        <taxon>Alphaproteobacteria</taxon>
        <taxon>Acetobacterales</taxon>
        <taxon>Acetobacteraceae</taxon>
        <taxon>Acetobacter</taxon>
    </lineage>
</organism>
<dbReference type="EMBL" id="BJMV01000007">
    <property type="protein sequence ID" value="GEB85716.1"/>
    <property type="molecule type" value="Genomic_DNA"/>
</dbReference>
<dbReference type="SUPFAM" id="SSF53167">
    <property type="entry name" value="Purine and uridine phosphorylases"/>
    <property type="match status" value="1"/>
</dbReference>
<accession>A0A4Y3TTH7</accession>
<dbReference type="InterPro" id="IPR017831">
    <property type="entry name" value="Hopanoid-assoc_phosphoryl_HpnG"/>
</dbReference>
<dbReference type="NCBIfam" id="TIGR03468">
    <property type="entry name" value="HpnG"/>
    <property type="match status" value="1"/>
</dbReference>
<evidence type="ECO:0000313" key="2">
    <source>
        <dbReference type="EMBL" id="GEB85716.1"/>
    </source>
</evidence>
<dbReference type="Proteomes" id="UP000317730">
    <property type="component" value="Unassembled WGS sequence"/>
</dbReference>
<dbReference type="PANTHER" id="PTHR46832:SF1">
    <property type="entry name" value="5'-METHYLTHIOADENOSINE_S-ADENOSYLHOMOCYSTEINE NUCLEOSIDASE"/>
    <property type="match status" value="1"/>
</dbReference>
<protein>
    <recommendedName>
        <fullName evidence="1">Nucleoside phosphorylase domain-containing protein</fullName>
    </recommendedName>
</protein>
<dbReference type="CDD" id="cd17768">
    <property type="entry name" value="adenosylhopane_nucleosidase_HpnG-like"/>
    <property type="match status" value="1"/>
</dbReference>
<comment type="caution">
    <text evidence="2">The sequence shown here is derived from an EMBL/GenBank/DDBJ whole genome shotgun (WGS) entry which is preliminary data.</text>
</comment>
<evidence type="ECO:0000313" key="3">
    <source>
        <dbReference type="Proteomes" id="UP000317730"/>
    </source>
</evidence>
<dbReference type="OrthoDB" id="7357315at2"/>
<proteinExistence type="predicted"/>
<dbReference type="RefSeq" id="WP_141376208.1">
    <property type="nucleotide sequence ID" value="NZ_BAPL01000025.1"/>
</dbReference>
<dbReference type="GO" id="GO:0008930">
    <property type="term" value="F:methylthioadenosine nucleosidase activity"/>
    <property type="evidence" value="ECO:0007669"/>
    <property type="project" value="TreeGrafter"/>
</dbReference>
<dbReference type="AlphaFoldDB" id="A0A4Y3TTH7"/>
<dbReference type="Gene3D" id="3.40.50.1580">
    <property type="entry name" value="Nucleoside phosphorylase domain"/>
    <property type="match status" value="1"/>
</dbReference>
<dbReference type="GO" id="GO:0005829">
    <property type="term" value="C:cytosol"/>
    <property type="evidence" value="ECO:0007669"/>
    <property type="project" value="TreeGrafter"/>
</dbReference>
<name>A0A4Y3TTH7_9PROT</name>
<keyword evidence="3" id="KW-1185">Reference proteome</keyword>
<dbReference type="GO" id="GO:0019284">
    <property type="term" value="P:L-methionine salvage from S-adenosylmethionine"/>
    <property type="evidence" value="ECO:0007669"/>
    <property type="project" value="TreeGrafter"/>
</dbReference>
<dbReference type="InterPro" id="IPR000845">
    <property type="entry name" value="Nucleoside_phosphorylase_d"/>
</dbReference>
<evidence type="ECO:0000259" key="1">
    <source>
        <dbReference type="Pfam" id="PF01048"/>
    </source>
</evidence>
<reference evidence="2 3" key="1">
    <citation type="submission" date="2019-06" db="EMBL/GenBank/DDBJ databases">
        <title>Whole genome shotgun sequence of Acetobacter peroxydans NBRC 13755.</title>
        <authorList>
            <person name="Hosoyama A."/>
            <person name="Uohara A."/>
            <person name="Ohji S."/>
            <person name="Ichikawa N."/>
        </authorList>
    </citation>
    <scope>NUCLEOTIDE SEQUENCE [LARGE SCALE GENOMIC DNA]</scope>
    <source>
        <strain evidence="2 3">NBRC 13755</strain>
    </source>
</reference>
<dbReference type="PANTHER" id="PTHR46832">
    <property type="entry name" value="5'-METHYLTHIOADENOSINE/S-ADENOSYLHOMOCYSTEINE NUCLEOSIDASE"/>
    <property type="match status" value="1"/>
</dbReference>
<dbReference type="Pfam" id="PF01048">
    <property type="entry name" value="PNP_UDP_1"/>
    <property type="match status" value="1"/>
</dbReference>
<sequence>MALAAVQFPLSRPGILVGLKAEARLVRKVFPHAAIAASGATRAGAEREAARLAQCGVNCLLSFGLAAGLEPGLPAGSIVIPDTVVDHGERWKCDPTLRHILGGELNGVRGGGLLHSDDVVLDAAHKAALYAHFNCAALDMESGFLARAAQETGLPFAVLRVVCDPAERSLPPVAATVLSPDGGLNIGALLRSLLRDPRQIAALIRLGRDATQARHNMISFLENRTRTPAFQRLTA</sequence>
<gene>
    <name evidence="2" type="ORF">APE01nite_15130</name>
</gene>
<dbReference type="GO" id="GO:0009116">
    <property type="term" value="P:nucleoside metabolic process"/>
    <property type="evidence" value="ECO:0007669"/>
    <property type="project" value="InterPro"/>
</dbReference>